<keyword evidence="3 7" id="KW-0812">Transmembrane</keyword>
<proteinExistence type="predicted"/>
<feature type="transmembrane region" description="Helical" evidence="8">
    <location>
        <begin position="457"/>
        <end position="474"/>
    </location>
</feature>
<feature type="transmembrane region" description="Helical" evidence="8">
    <location>
        <begin position="569"/>
        <end position="588"/>
    </location>
</feature>
<protein>
    <submittedName>
        <fullName evidence="10">NADH dehydrogenase</fullName>
    </submittedName>
</protein>
<dbReference type="KEGG" id="ceu:A7L45_01460"/>
<feature type="transmembrane region" description="Helical" evidence="8">
    <location>
        <begin position="266"/>
        <end position="285"/>
    </location>
</feature>
<evidence type="ECO:0000313" key="11">
    <source>
        <dbReference type="Proteomes" id="UP000182569"/>
    </source>
</evidence>
<feature type="transmembrane region" description="Helical" evidence="8">
    <location>
        <begin position="179"/>
        <end position="205"/>
    </location>
</feature>
<keyword evidence="5" id="KW-0560">Oxidoreductase</keyword>
<dbReference type="PANTHER" id="PTHR42682">
    <property type="entry name" value="HYDROGENASE-4 COMPONENT F"/>
    <property type="match status" value="1"/>
</dbReference>
<evidence type="ECO:0000256" key="4">
    <source>
        <dbReference type="ARBA" id="ARBA00022989"/>
    </source>
</evidence>
<keyword evidence="6 8" id="KW-0472">Membrane</keyword>
<dbReference type="GO" id="GO:0016491">
    <property type="term" value="F:oxidoreductase activity"/>
    <property type="evidence" value="ECO:0007669"/>
    <property type="project" value="UniProtKB-KW"/>
</dbReference>
<organism evidence="10 11">
    <name type="scientific">Clostridium estertheticum subsp. estertheticum</name>
    <dbReference type="NCBI Taxonomy" id="1552"/>
    <lineage>
        <taxon>Bacteria</taxon>
        <taxon>Bacillati</taxon>
        <taxon>Bacillota</taxon>
        <taxon>Clostridia</taxon>
        <taxon>Eubacteriales</taxon>
        <taxon>Clostridiaceae</taxon>
        <taxon>Clostridium</taxon>
    </lineage>
</organism>
<feature type="transmembrane region" description="Helical" evidence="8">
    <location>
        <begin position="358"/>
        <end position="383"/>
    </location>
</feature>
<feature type="transmembrane region" description="Helical" evidence="8">
    <location>
        <begin position="12"/>
        <end position="31"/>
    </location>
</feature>
<evidence type="ECO:0000313" key="10">
    <source>
        <dbReference type="EMBL" id="APC38826.1"/>
    </source>
</evidence>
<dbReference type="GO" id="GO:0042773">
    <property type="term" value="P:ATP synthesis coupled electron transport"/>
    <property type="evidence" value="ECO:0007669"/>
    <property type="project" value="InterPro"/>
</dbReference>
<dbReference type="InterPro" id="IPR001750">
    <property type="entry name" value="ND/Mrp_TM"/>
</dbReference>
<dbReference type="AlphaFoldDB" id="A0A1J0GBW1"/>
<reference evidence="11" key="1">
    <citation type="journal article" date="2016" name="Front. Microbiol.">
        <title>Complete Genome Sequence of Clostridium estertheticum DSM 8809, a Microbe Identified in Spoiled Vacuum Packed Beef.</title>
        <authorList>
            <person name="Yu Z."/>
            <person name="Gunn L."/>
            <person name="Brennan E."/>
            <person name="Reid R."/>
            <person name="Wall P.G."/>
            <person name="Gaora O.P."/>
            <person name="Hurley D."/>
            <person name="Bolton D."/>
            <person name="Fanning S."/>
        </authorList>
    </citation>
    <scope>NUCLEOTIDE SEQUENCE [LARGE SCALE GENOMIC DNA]</scope>
    <source>
        <strain evidence="11">DSM 8809</strain>
    </source>
</reference>
<dbReference type="STRING" id="1552.A7L45_01460"/>
<dbReference type="PANTHER" id="PTHR42682:SF3">
    <property type="entry name" value="FORMATE HYDROGENLYASE SUBUNIT 3-RELATED"/>
    <property type="match status" value="1"/>
</dbReference>
<evidence type="ECO:0000256" key="2">
    <source>
        <dbReference type="ARBA" id="ARBA00022475"/>
    </source>
</evidence>
<evidence type="ECO:0000256" key="8">
    <source>
        <dbReference type="SAM" id="Phobius"/>
    </source>
</evidence>
<dbReference type="RefSeq" id="WP_071611123.1">
    <property type="nucleotide sequence ID" value="NZ_CP015756.1"/>
</dbReference>
<dbReference type="EMBL" id="CP015756">
    <property type="protein sequence ID" value="APC38826.1"/>
    <property type="molecule type" value="Genomic_DNA"/>
</dbReference>
<keyword evidence="4 8" id="KW-1133">Transmembrane helix</keyword>
<gene>
    <name evidence="10" type="ORF">A7L45_01460</name>
</gene>
<feature type="domain" description="NADH:quinone oxidoreductase/Mrp antiporter transmembrane" evidence="9">
    <location>
        <begin position="64"/>
        <end position="367"/>
    </location>
</feature>
<feature type="transmembrane region" description="Helical" evidence="8">
    <location>
        <begin position="43"/>
        <end position="62"/>
    </location>
</feature>
<dbReference type="Proteomes" id="UP000182569">
    <property type="component" value="Chromosome"/>
</dbReference>
<dbReference type="GO" id="GO:0005886">
    <property type="term" value="C:plasma membrane"/>
    <property type="evidence" value="ECO:0007669"/>
    <property type="project" value="UniProtKB-SubCell"/>
</dbReference>
<accession>A0A1J0GBW1</accession>
<dbReference type="Pfam" id="PF00361">
    <property type="entry name" value="Proton_antipo_M"/>
    <property type="match status" value="1"/>
</dbReference>
<feature type="transmembrane region" description="Helical" evidence="8">
    <location>
        <begin position="211"/>
        <end position="230"/>
    </location>
</feature>
<keyword evidence="11" id="KW-1185">Reference proteome</keyword>
<feature type="transmembrane region" description="Helical" evidence="8">
    <location>
        <begin position="144"/>
        <end position="167"/>
    </location>
</feature>
<evidence type="ECO:0000256" key="6">
    <source>
        <dbReference type="ARBA" id="ARBA00023136"/>
    </source>
</evidence>
<dbReference type="GO" id="GO:0008137">
    <property type="term" value="F:NADH dehydrogenase (ubiquinone) activity"/>
    <property type="evidence" value="ECO:0007669"/>
    <property type="project" value="InterPro"/>
</dbReference>
<dbReference type="InterPro" id="IPR003918">
    <property type="entry name" value="NADH_UbQ_OxRdtase"/>
</dbReference>
<evidence type="ECO:0000256" key="5">
    <source>
        <dbReference type="ARBA" id="ARBA00023002"/>
    </source>
</evidence>
<feature type="transmembrane region" description="Helical" evidence="8">
    <location>
        <begin position="68"/>
        <end position="87"/>
    </location>
</feature>
<feature type="transmembrane region" description="Helical" evidence="8">
    <location>
        <begin position="237"/>
        <end position="260"/>
    </location>
</feature>
<sequence length="591" mass="66033">MLPLINFQKDWLSTYFVFIIILIFIPVAIYTKGYIMEYKKHYSVNYMLFLIILFVASMIGVVVSNNAISFLVFWEMMSISSFFLVIYEYMHKENLKAGIFYFVMTHISGLFLMIMFAFLYKYSGSFDFNEILKVSGNFQAKQKYIIFILALFGFGAKMGIVPLHAWLPKAHPTAPSNVSALMSGVMLKVALYGFIRVIFIFLRGVPLKCGVIVIIIGTITAIFSILNALLQNNIKKLLAYSSAENVGLIFAALGMSMILINYNLKVLASLALTAALLHCLNHAIFKSLLFLNAGSVLYATGTKNMNELGGLHREMKFTTICTFIATCAISAVPPFNGFASEILILRSFIESITKVSNIWVIILIFCCGVIIAITSGAAFYATAKSFGITFLGKPRTKKAEHVKNIPISMNIGQGLLAMLTIVTGIFSPYIINKISYFTNDLLGIKVKGPGFKNETEIIVFTLILISITFIVYMFNKINSLNKKQEISDTWACGFTSDKPYIQYTGSGFVQPAAKTFGSIANYNKKVSYKQKIHISQTTSDVVEDCFYKTSLKAVSYLTTKILKINYGKIQLHILYIFISVIIALVLVLKFV</sequence>
<evidence type="ECO:0000256" key="1">
    <source>
        <dbReference type="ARBA" id="ARBA00004651"/>
    </source>
</evidence>
<evidence type="ECO:0000256" key="3">
    <source>
        <dbReference type="ARBA" id="ARBA00022692"/>
    </source>
</evidence>
<feature type="transmembrane region" description="Helical" evidence="8">
    <location>
        <begin position="99"/>
        <end position="120"/>
    </location>
</feature>
<feature type="transmembrane region" description="Helical" evidence="8">
    <location>
        <begin position="317"/>
        <end position="338"/>
    </location>
</feature>
<name>A0A1J0GBW1_9CLOT</name>
<dbReference type="PRINTS" id="PR01437">
    <property type="entry name" value="NUOXDRDTASE4"/>
</dbReference>
<evidence type="ECO:0000256" key="7">
    <source>
        <dbReference type="RuleBase" id="RU000320"/>
    </source>
</evidence>
<evidence type="ECO:0000259" key="9">
    <source>
        <dbReference type="Pfam" id="PF00361"/>
    </source>
</evidence>
<comment type="subcellular location">
    <subcellularLocation>
        <location evidence="1">Cell membrane</location>
        <topology evidence="1">Multi-pass membrane protein</topology>
    </subcellularLocation>
    <subcellularLocation>
        <location evidence="7">Membrane</location>
        <topology evidence="7">Multi-pass membrane protein</topology>
    </subcellularLocation>
</comment>
<keyword evidence="2" id="KW-1003">Cell membrane</keyword>
<feature type="transmembrane region" description="Helical" evidence="8">
    <location>
        <begin position="404"/>
        <end position="431"/>
    </location>
</feature>
<dbReference type="InterPro" id="IPR052175">
    <property type="entry name" value="ComplexI-like_HydComp"/>
</dbReference>